<dbReference type="InterPro" id="IPR049809">
    <property type="entry name" value="YehF/YfeS-like_WGR"/>
</dbReference>
<dbReference type="Pfam" id="PF05406">
    <property type="entry name" value="WGR"/>
    <property type="match status" value="1"/>
</dbReference>
<organism evidence="2 3">
    <name type="scientific">Streptomyces cupreus</name>
    <dbReference type="NCBI Taxonomy" id="2759956"/>
    <lineage>
        <taxon>Bacteria</taxon>
        <taxon>Bacillati</taxon>
        <taxon>Actinomycetota</taxon>
        <taxon>Actinomycetes</taxon>
        <taxon>Kitasatosporales</taxon>
        <taxon>Streptomycetaceae</taxon>
        <taxon>Streptomyces</taxon>
    </lineage>
</organism>
<dbReference type="AlphaFoldDB" id="A0A7X1M7A4"/>
<feature type="domain" description="WGR" evidence="1">
    <location>
        <begin position="14"/>
        <end position="125"/>
    </location>
</feature>
<comment type="caution">
    <text evidence="2">The sequence shown here is derived from an EMBL/GenBank/DDBJ whole genome shotgun (WGS) entry which is preliminary data.</text>
</comment>
<dbReference type="SMART" id="SM00773">
    <property type="entry name" value="WGR"/>
    <property type="match status" value="1"/>
</dbReference>
<evidence type="ECO:0000313" key="3">
    <source>
        <dbReference type="Proteomes" id="UP000584670"/>
    </source>
</evidence>
<dbReference type="InterPro" id="IPR025406">
    <property type="entry name" value="DUF4132"/>
</dbReference>
<dbReference type="InterPro" id="IPR008893">
    <property type="entry name" value="WGR_domain"/>
</dbReference>
<evidence type="ECO:0000313" key="2">
    <source>
        <dbReference type="EMBL" id="MBC2900727.1"/>
    </source>
</evidence>
<dbReference type="Pfam" id="PF13569">
    <property type="entry name" value="DUF4132"/>
    <property type="match status" value="1"/>
</dbReference>
<sequence length="1230" mass="134645">MSLPGSWQPPLTTRAAVACGRSLSVGAATVTATWIERVGQGAGRRGGAVRRWEFDGDGSAKFWEAEAEGTTVTVRYGRVGAQGRTQPKELGSAMAAEAYLAKVIAEKEREGYREVASESEQAREPAAAPDEDTFVMPAAWRRQVHPRRGGIVRTVPAPRSDTEELLGRRLKEEAGWIEQMLAAQGSEPRIVEAARAHLNGSHSPLGAAALASLTMHYQLPEGVFVDAWTRTHGLAFAARAVVEYFDIEAHWMQHGHQRQDPLIRFRPGTLSADGHWSRPFADRLRALLTVADEDTYRQSVAVLAKCRDSARRRIVVSYVVPSERDWVDEACADADQVDATLRAMLLCSVNSREQLDRFGSSFDLGWGDWTMSLVATLAEGVGERIAPVLERGIEVAYGSDRVRAFASALVELPTDDAFRVLLARVDDKNVRPYLMEAMRRRPVRALRLMGAAAIGTAKNATMVGQLLAAHIQAHADLTAAVLPELPARVAEYVEPRLAFRDRVAEASAEALPALLVSPPWAKERKAAKARVAAEAPLAPEPRVVWQPDEQQAWAGVTSWYSTWRGKYEWKEEIKTLQNGGQLSDVREARLFVTGPEDVVRPLLAHAAPEDYWDGEAALKPVAARFGVDALPLMLRAATRHPATLSMLVMPYLSVEVAGLVSDWLARLKSADALARAWLKRHGLATVPYLLPHAVGKAGQARRGAERALRLLADAHGREAVLSAVAESGQEAAGIVFEALDADPLESALPTRMPAVGAWAEPALLPQIRLKEGGALPADAVRNALTVLALSKPGDVYPGLDVLTEHCTADSLAAFSWGLFEQWRLAGMPPKESWALHALGWLGDDEVVRRLTPVVRAWPGESAHHRAVEGLNVLATIGSDVALLHLHGIAQRVPFKALKTRAQEKIAEVAEGLGLTGEQLGDRLVPDFGLDAGGSTVIDYGPRQFTVGFDELLRPYVRDADGKHRKALPAPAAKDDPELAPAERKRFAALKKDVRTVASDQVRRLEAAMVSQRSWTAGEFRELFVAHPLVWHLVRRLVWLSEADGEVTAFRVAEDRTFADVEGDELTLPEEASVRLAHPLNLGEELGAWAELFADYEILQPFPQLGRAVHALTEEEAADHRLARFEGATVPVGKLLGLTKRGWERGTPQDAGVERWFHRRIDEGRYLVIDLDPGIAVGAVDMLGDQTFHAVWLNTTPDDYWRNRKNDLSFAGLDPIIASELLADLTEVTAK</sequence>
<proteinExistence type="predicted"/>
<name>A0A7X1M7A4_9ACTN</name>
<dbReference type="Gene3D" id="2.20.140.10">
    <property type="entry name" value="WGR domain"/>
    <property type="match status" value="1"/>
</dbReference>
<dbReference type="PROSITE" id="PS51977">
    <property type="entry name" value="WGR"/>
    <property type="match status" value="1"/>
</dbReference>
<reference evidence="2 3" key="1">
    <citation type="submission" date="2020-08" db="EMBL/GenBank/DDBJ databases">
        <title>Streptomyces sp. PSKA01 genome sequencing and assembly.</title>
        <authorList>
            <person name="Mandal S."/>
            <person name="Maiti P.K."/>
            <person name="Das P."/>
        </authorList>
    </citation>
    <scope>NUCLEOTIDE SEQUENCE [LARGE SCALE GENOMIC DNA]</scope>
    <source>
        <strain evidence="2 3">PSKA01</strain>
    </source>
</reference>
<dbReference type="InterPro" id="IPR036930">
    <property type="entry name" value="WGR_dom_sf"/>
</dbReference>
<dbReference type="Proteomes" id="UP000584670">
    <property type="component" value="Unassembled WGS sequence"/>
</dbReference>
<dbReference type="SUPFAM" id="SSF142921">
    <property type="entry name" value="WGR domain-like"/>
    <property type="match status" value="1"/>
</dbReference>
<gene>
    <name evidence="2" type="ORF">H4N64_03755</name>
</gene>
<dbReference type="CDD" id="cd07996">
    <property type="entry name" value="WGR_MMR_like"/>
    <property type="match status" value="1"/>
</dbReference>
<keyword evidence="3" id="KW-1185">Reference proteome</keyword>
<accession>A0A7X1M7A4</accession>
<protein>
    <submittedName>
        <fullName evidence="2">DUF4132 domain-containing protein</fullName>
    </submittedName>
</protein>
<evidence type="ECO:0000259" key="1">
    <source>
        <dbReference type="PROSITE" id="PS51977"/>
    </source>
</evidence>
<dbReference type="EMBL" id="JACMSF010000003">
    <property type="protein sequence ID" value="MBC2900727.1"/>
    <property type="molecule type" value="Genomic_DNA"/>
</dbReference>